<evidence type="ECO:0000313" key="2">
    <source>
        <dbReference type="Proteomes" id="UP000709295"/>
    </source>
</evidence>
<organism evidence="1 2">
    <name type="scientific">Phytophthora aleatoria</name>
    <dbReference type="NCBI Taxonomy" id="2496075"/>
    <lineage>
        <taxon>Eukaryota</taxon>
        <taxon>Sar</taxon>
        <taxon>Stramenopiles</taxon>
        <taxon>Oomycota</taxon>
        <taxon>Peronosporomycetes</taxon>
        <taxon>Peronosporales</taxon>
        <taxon>Peronosporaceae</taxon>
        <taxon>Phytophthora</taxon>
    </lineage>
</organism>
<dbReference type="AlphaFoldDB" id="A0A8J5IF78"/>
<comment type="caution">
    <text evidence="1">The sequence shown here is derived from an EMBL/GenBank/DDBJ whole genome shotgun (WGS) entry which is preliminary data.</text>
</comment>
<dbReference type="EMBL" id="JAENGY010001777">
    <property type="protein sequence ID" value="KAG6946990.1"/>
    <property type="molecule type" value="Genomic_DNA"/>
</dbReference>
<dbReference type="Proteomes" id="UP000709295">
    <property type="component" value="Unassembled WGS sequence"/>
</dbReference>
<proteinExistence type="predicted"/>
<gene>
    <name evidence="1" type="ORF">JG688_00015744</name>
</gene>
<sequence length="209" mass="23496">MTRIGSKGKFDFAQVLKEVVKALHEAYPDVRNRIDSMREAFLAVVGHRVVRSTTTFGKSSLDQVFSAGLLRLPVRGCILQCPYVQYSCTSLQRDRCLGIRFCAQKMRPMAFPTRFTTTSSLTTANHYPSKSSRPKRKKAVGDDDLFVLYCTGRVPDIPDALFHKCAVVDQSCWDEYFGPFAARFAFLAKYPAAVSEHLIQGETFFDLTG</sequence>
<evidence type="ECO:0000313" key="1">
    <source>
        <dbReference type="EMBL" id="KAG6946990.1"/>
    </source>
</evidence>
<reference evidence="1" key="1">
    <citation type="submission" date="2021-01" db="EMBL/GenBank/DDBJ databases">
        <title>Phytophthora aleatoria, a newly-described species from Pinus radiata is distinct from Phytophthora cactorum isolates based on comparative genomics.</title>
        <authorList>
            <person name="Mcdougal R."/>
            <person name="Panda P."/>
            <person name="Williams N."/>
            <person name="Studholme D.J."/>
        </authorList>
    </citation>
    <scope>NUCLEOTIDE SEQUENCE</scope>
    <source>
        <strain evidence="1">NZFS 4037</strain>
    </source>
</reference>
<name>A0A8J5IF78_9STRA</name>
<accession>A0A8J5IF78</accession>
<keyword evidence="2" id="KW-1185">Reference proteome</keyword>
<protein>
    <submittedName>
        <fullName evidence="1">Uncharacterized protein</fullName>
    </submittedName>
</protein>